<dbReference type="AlphaFoldDB" id="Q212A2"/>
<protein>
    <submittedName>
        <fullName evidence="2">Uncharacterized protein</fullName>
    </submittedName>
</protein>
<gene>
    <name evidence="2" type="ordered locus">RPC_3242</name>
</gene>
<reference evidence="2" key="1">
    <citation type="submission" date="2006-03" db="EMBL/GenBank/DDBJ databases">
        <title>Complete sequence of Rhodopseudomonas palustris BisB18.</title>
        <authorList>
            <consortium name="US DOE Joint Genome Institute"/>
            <person name="Copeland A."/>
            <person name="Lucas S."/>
            <person name="Lapidus A."/>
            <person name="Barry K."/>
            <person name="Detter J.C."/>
            <person name="Glavina del Rio T."/>
            <person name="Hammon N."/>
            <person name="Israni S."/>
            <person name="Dalin E."/>
            <person name="Tice H."/>
            <person name="Pitluck S."/>
            <person name="Chain P."/>
            <person name="Malfatti S."/>
            <person name="Shin M."/>
            <person name="Vergez L."/>
            <person name="Schmutz J."/>
            <person name="Larimer F."/>
            <person name="Land M."/>
            <person name="Hauser L."/>
            <person name="Pelletier D.A."/>
            <person name="Kyrpides N."/>
            <person name="Anderson I."/>
            <person name="Oda Y."/>
            <person name="Harwood C.S."/>
            <person name="Richardson P."/>
        </authorList>
    </citation>
    <scope>NUCLEOTIDE SEQUENCE [LARGE SCALE GENOMIC DNA]</scope>
    <source>
        <strain evidence="2">BisB18</strain>
    </source>
</reference>
<sequence length="104" mass="10877">MAGSYEDEAGRLSGRNFTPRSIEMADQQSLSSVLSELSLSDLQVDSDGKVRIANPDVAKRVADLAGGPSGRALSDSLNTGTCHNTYCIAPGLDQLAARGNPALR</sequence>
<dbReference type="KEGG" id="rpc:RPC_3242"/>
<evidence type="ECO:0000313" key="2">
    <source>
        <dbReference type="EMBL" id="ABD88784.1"/>
    </source>
</evidence>
<dbReference type="HOGENOM" id="CLU_2248043_0_0_5"/>
<name>Q212A2_RHOPB</name>
<dbReference type="STRING" id="316056.RPC_3242"/>
<dbReference type="EMBL" id="CP000301">
    <property type="protein sequence ID" value="ABD88784.1"/>
    <property type="molecule type" value="Genomic_DNA"/>
</dbReference>
<organism evidence="2">
    <name type="scientific">Rhodopseudomonas palustris (strain BisB18)</name>
    <dbReference type="NCBI Taxonomy" id="316056"/>
    <lineage>
        <taxon>Bacteria</taxon>
        <taxon>Pseudomonadati</taxon>
        <taxon>Pseudomonadota</taxon>
        <taxon>Alphaproteobacteria</taxon>
        <taxon>Hyphomicrobiales</taxon>
        <taxon>Nitrobacteraceae</taxon>
        <taxon>Rhodopseudomonas</taxon>
    </lineage>
</organism>
<proteinExistence type="predicted"/>
<evidence type="ECO:0000256" key="1">
    <source>
        <dbReference type="SAM" id="MobiDB-lite"/>
    </source>
</evidence>
<accession>Q212A2</accession>
<feature type="region of interest" description="Disordered" evidence="1">
    <location>
        <begin position="1"/>
        <end position="20"/>
    </location>
</feature>